<name>A0A0B6D4T6_9GAMM</name>
<dbReference type="PANTHER" id="PTHR43664:SF1">
    <property type="entry name" value="BETA-METHYLMALYL-COA DEHYDRATASE"/>
    <property type="match status" value="1"/>
</dbReference>
<accession>A0A0B6D4T6</accession>
<dbReference type="KEGG" id="fpz:LA55_828"/>
<dbReference type="Gene3D" id="3.10.129.10">
    <property type="entry name" value="Hotdog Thioesterase"/>
    <property type="match status" value="1"/>
</dbReference>
<sequence>MQVKLYQELGDNHYREDFGFYYEDFDIGMVIEHRPGRTITRNDNIWMTLLTMNTAPLHFDAHYSGSTEWKEPLVDSTLTLAIVTGMTVNTVSKRVVANLGWDKVKLIKPVFEGDTLYAESKILSKRGSKSRPTQGIVTVLTSGVNQRNEVVMTFERTILIYKKGHFPNYDL</sequence>
<dbReference type="EMBL" id="CP009440">
    <property type="protein sequence ID" value="AJI53876.1"/>
    <property type="molecule type" value="Genomic_DNA"/>
</dbReference>
<organism evidence="1 2">
    <name type="scientific">Francisella philomiragia</name>
    <dbReference type="NCBI Taxonomy" id="28110"/>
    <lineage>
        <taxon>Bacteria</taxon>
        <taxon>Pseudomonadati</taxon>
        <taxon>Pseudomonadota</taxon>
        <taxon>Gammaproteobacteria</taxon>
        <taxon>Thiotrichales</taxon>
        <taxon>Francisellaceae</taxon>
        <taxon>Francisella</taxon>
    </lineage>
</organism>
<dbReference type="SUPFAM" id="SSF54637">
    <property type="entry name" value="Thioesterase/thiol ester dehydrase-isomerase"/>
    <property type="match status" value="1"/>
</dbReference>
<reference evidence="1 2" key="1">
    <citation type="journal article" date="2015" name="Genome Announc.">
        <title>Genome sequencing of 18 francisella strains to aid in assay development and testing.</title>
        <authorList>
            <person name="Johnson S.L."/>
            <person name="Daligault H.E."/>
            <person name="Davenport K.W."/>
            <person name="Coyne S.R."/>
            <person name="Frey K.G."/>
            <person name="Koroleva G.I."/>
            <person name="Broomall S.M."/>
            <person name="Bishop-Lilly K.A."/>
            <person name="Bruce D.C."/>
            <person name="Chertkov O."/>
            <person name="Freitas T."/>
            <person name="Jaissle J."/>
            <person name="Ladner J.T."/>
            <person name="Rosenzweig C.N."/>
            <person name="Gibbons H.S."/>
            <person name="Palacios G.F."/>
            <person name="Redden C.L."/>
            <person name="Xu Y."/>
            <person name="Minogue T.D."/>
            <person name="Chain P.S."/>
        </authorList>
    </citation>
    <scope>NUCLEOTIDE SEQUENCE [LARGE SCALE GENOMIC DNA]</scope>
    <source>
        <strain evidence="1 2">GA01-2794</strain>
    </source>
</reference>
<dbReference type="PANTHER" id="PTHR43664">
    <property type="entry name" value="MONOAMINE OXIDASE-RELATED"/>
    <property type="match status" value="1"/>
</dbReference>
<dbReference type="AlphaFoldDB" id="A0A0B6D4T6"/>
<gene>
    <name evidence="1" type="ORF">LA55_828</name>
</gene>
<protein>
    <submittedName>
        <fullName evidence="1">MaoC like domain protein</fullName>
    </submittedName>
</protein>
<evidence type="ECO:0000313" key="1">
    <source>
        <dbReference type="EMBL" id="AJI53876.1"/>
    </source>
</evidence>
<dbReference type="GO" id="GO:0016829">
    <property type="term" value="F:lyase activity"/>
    <property type="evidence" value="ECO:0007669"/>
    <property type="project" value="InterPro"/>
</dbReference>
<dbReference type="Proteomes" id="UP000031830">
    <property type="component" value="Chromosome"/>
</dbReference>
<dbReference type="OrthoDB" id="9759612at2"/>
<dbReference type="InterPro" id="IPR029069">
    <property type="entry name" value="HotDog_dom_sf"/>
</dbReference>
<dbReference type="Pfam" id="PF19315">
    <property type="entry name" value="MC_hydratase"/>
    <property type="match status" value="1"/>
</dbReference>
<dbReference type="InterPro" id="IPR048274">
    <property type="entry name" value="MC_hydratase"/>
</dbReference>
<dbReference type="InterPro" id="IPR052342">
    <property type="entry name" value="MCH/BMMD"/>
</dbReference>
<dbReference type="CDD" id="cd03451">
    <property type="entry name" value="FkbR2"/>
    <property type="match status" value="1"/>
</dbReference>
<evidence type="ECO:0000313" key="2">
    <source>
        <dbReference type="Proteomes" id="UP000031830"/>
    </source>
</evidence>
<proteinExistence type="predicted"/>
<dbReference type="RefSeq" id="WP_044526015.1">
    <property type="nucleotide sequence ID" value="NZ_CP009440.1"/>
</dbReference>